<dbReference type="SUPFAM" id="SSF51197">
    <property type="entry name" value="Clavaminate synthase-like"/>
    <property type="match status" value="1"/>
</dbReference>
<name>A0A520MH36_9GAMM</name>
<sequence length="200" mass="23101">MDLFDRQVIPLTLSNDRASEIIFWPKWLDPTAADKLLNTAISKTPWRQDFMRIMGKKIPVPRLQNWFGEPNTSYTYSGIRLQAIAFPAWLDELRIDVENETGRRFNRALVNYYRSGQDSVDWHADNEPELGFEPVIASVSVGCERIFQLRHNVSKQKVKINLPHGSLLLMGAGIQENWQHSIAKVKGIDDPRVNFTFRCM</sequence>
<dbReference type="InterPro" id="IPR037151">
    <property type="entry name" value="AlkB-like_sf"/>
</dbReference>
<dbReference type="EMBL" id="SHBP01000004">
    <property type="protein sequence ID" value="RZO20497.1"/>
    <property type="molecule type" value="Genomic_DNA"/>
</dbReference>
<protein>
    <submittedName>
        <fullName evidence="2">Alpha-ketoglutarate-dependent dioxygenase AlkB</fullName>
    </submittedName>
</protein>
<dbReference type="Proteomes" id="UP000315889">
    <property type="component" value="Unassembled WGS sequence"/>
</dbReference>
<dbReference type="PANTHER" id="PTHR31212">
    <property type="entry name" value="ALPHA-KETOGLUTARATE-DEPENDENT DIOXYGENASE ALKB HOMOLOG 3"/>
    <property type="match status" value="1"/>
</dbReference>
<evidence type="ECO:0000313" key="2">
    <source>
        <dbReference type="EMBL" id="RZO20497.1"/>
    </source>
</evidence>
<dbReference type="AlphaFoldDB" id="A0A520MH36"/>
<dbReference type="InterPro" id="IPR005123">
    <property type="entry name" value="Oxoglu/Fe-dep_dioxygenase_dom"/>
</dbReference>
<evidence type="ECO:0000313" key="3">
    <source>
        <dbReference type="Proteomes" id="UP000315889"/>
    </source>
</evidence>
<dbReference type="InterPro" id="IPR032854">
    <property type="entry name" value="ALKBH3"/>
</dbReference>
<proteinExistence type="predicted"/>
<feature type="domain" description="Fe2OG dioxygenase" evidence="1">
    <location>
        <begin position="104"/>
        <end position="200"/>
    </location>
</feature>
<keyword evidence="2" id="KW-0223">Dioxygenase</keyword>
<dbReference type="PANTHER" id="PTHR31212:SF4">
    <property type="entry name" value="ALPHA-KETOGLUTARATE-DEPENDENT DIOXYGENASE ALKB HOMOLOG 3"/>
    <property type="match status" value="1"/>
</dbReference>
<comment type="caution">
    <text evidence="2">The sequence shown here is derived from an EMBL/GenBank/DDBJ whole genome shotgun (WGS) entry which is preliminary data.</text>
</comment>
<organism evidence="2 3">
    <name type="scientific">SAR92 clade bacterium</name>
    <dbReference type="NCBI Taxonomy" id="2315479"/>
    <lineage>
        <taxon>Bacteria</taxon>
        <taxon>Pseudomonadati</taxon>
        <taxon>Pseudomonadota</taxon>
        <taxon>Gammaproteobacteria</taxon>
        <taxon>Cellvibrionales</taxon>
        <taxon>Porticoccaceae</taxon>
        <taxon>SAR92 clade</taxon>
    </lineage>
</organism>
<keyword evidence="2" id="KW-0560">Oxidoreductase</keyword>
<dbReference type="GO" id="GO:0006307">
    <property type="term" value="P:DNA alkylation repair"/>
    <property type="evidence" value="ECO:0007669"/>
    <property type="project" value="InterPro"/>
</dbReference>
<dbReference type="Pfam" id="PF13532">
    <property type="entry name" value="2OG-FeII_Oxy_2"/>
    <property type="match status" value="1"/>
</dbReference>
<accession>A0A520MH36</accession>
<dbReference type="InterPro" id="IPR027450">
    <property type="entry name" value="AlkB-like"/>
</dbReference>
<dbReference type="PROSITE" id="PS51471">
    <property type="entry name" value="FE2OG_OXY"/>
    <property type="match status" value="1"/>
</dbReference>
<evidence type="ECO:0000259" key="1">
    <source>
        <dbReference type="PROSITE" id="PS51471"/>
    </source>
</evidence>
<dbReference type="GO" id="GO:0051213">
    <property type="term" value="F:dioxygenase activity"/>
    <property type="evidence" value="ECO:0007669"/>
    <property type="project" value="UniProtKB-KW"/>
</dbReference>
<reference evidence="2 3" key="1">
    <citation type="submission" date="2019-02" db="EMBL/GenBank/DDBJ databases">
        <title>Prokaryotic population dynamics and viral predation in marine succession experiment using metagenomics: the confinement effect.</title>
        <authorList>
            <person name="Haro-Moreno J.M."/>
            <person name="Rodriguez-Valera F."/>
            <person name="Lopez-Perez M."/>
        </authorList>
    </citation>
    <scope>NUCLEOTIDE SEQUENCE [LARGE SCALE GENOMIC DNA]</scope>
    <source>
        <strain evidence="2">MED-G170</strain>
    </source>
</reference>
<dbReference type="Gene3D" id="2.60.120.590">
    <property type="entry name" value="Alpha-ketoglutarate-dependent dioxygenase AlkB-like"/>
    <property type="match status" value="1"/>
</dbReference>
<gene>
    <name evidence="2" type="ORF">EVB03_04355</name>
</gene>